<feature type="region of interest" description="Disordered" evidence="1">
    <location>
        <begin position="1"/>
        <end position="55"/>
    </location>
</feature>
<evidence type="ECO:0000256" key="1">
    <source>
        <dbReference type="SAM" id="MobiDB-lite"/>
    </source>
</evidence>
<dbReference type="Proteomes" id="UP000536685">
    <property type="component" value="Unassembled WGS sequence"/>
</dbReference>
<dbReference type="Pfam" id="PF09954">
    <property type="entry name" value="DUF2188"/>
    <property type="match status" value="1"/>
</dbReference>
<comment type="caution">
    <text evidence="2">The sequence shown here is derived from an EMBL/GenBank/DDBJ whole genome shotgun (WGS) entry which is preliminary data.</text>
</comment>
<protein>
    <recommendedName>
        <fullName evidence="4">DUF2188 domain-containing protein</fullName>
    </recommendedName>
</protein>
<dbReference type="RefSeq" id="WP_184239553.1">
    <property type="nucleotide sequence ID" value="NZ_JACHMJ010000001.1"/>
</dbReference>
<evidence type="ECO:0000313" key="2">
    <source>
        <dbReference type="EMBL" id="MBB5844918.1"/>
    </source>
</evidence>
<keyword evidence="3" id="KW-1185">Reference proteome</keyword>
<reference evidence="2 3" key="1">
    <citation type="submission" date="2020-08" db="EMBL/GenBank/DDBJ databases">
        <title>Sequencing the genomes of 1000 actinobacteria strains.</title>
        <authorList>
            <person name="Klenk H.-P."/>
        </authorList>
    </citation>
    <scope>NUCLEOTIDE SEQUENCE [LARGE SCALE GENOMIC DNA]</scope>
    <source>
        <strain evidence="2 3">DSM 105784</strain>
    </source>
</reference>
<dbReference type="EMBL" id="JACHMJ010000001">
    <property type="protein sequence ID" value="MBB5844918.1"/>
    <property type="molecule type" value="Genomic_DNA"/>
</dbReference>
<feature type="compositionally biased region" description="Polar residues" evidence="1">
    <location>
        <begin position="14"/>
        <end position="26"/>
    </location>
</feature>
<gene>
    <name evidence="2" type="ORF">HD599_003241</name>
</gene>
<organism evidence="2 3">
    <name type="scientific">Conyzicola lurida</name>
    <dbReference type="NCBI Taxonomy" id="1172621"/>
    <lineage>
        <taxon>Bacteria</taxon>
        <taxon>Bacillati</taxon>
        <taxon>Actinomycetota</taxon>
        <taxon>Actinomycetes</taxon>
        <taxon>Micrococcales</taxon>
        <taxon>Microbacteriaceae</taxon>
        <taxon>Conyzicola</taxon>
    </lineage>
</organism>
<accession>A0A841ARI9</accession>
<dbReference type="InterPro" id="IPR018691">
    <property type="entry name" value="DUF2188"/>
</dbReference>
<sequence length="123" mass="13002">MSGDDDDWKKEVQKSNPGTSGRSSKTGRFVNSGKSGKTAKTGKSGRSSTTGKGAWVTHSADGWTIVNARGVESGHFRTQKDAIDGARKIIKNSGGGELRIYGKNGAIRGTKTIKPDEHKPTKG</sequence>
<name>A0A841ARI9_9MICO</name>
<dbReference type="AlphaFoldDB" id="A0A841ARI9"/>
<feature type="compositionally biased region" description="Low complexity" evidence="1">
    <location>
        <begin position="32"/>
        <end position="53"/>
    </location>
</feature>
<proteinExistence type="predicted"/>
<evidence type="ECO:0000313" key="3">
    <source>
        <dbReference type="Proteomes" id="UP000536685"/>
    </source>
</evidence>
<evidence type="ECO:0008006" key="4">
    <source>
        <dbReference type="Google" id="ProtNLM"/>
    </source>
</evidence>